<dbReference type="AlphaFoldDB" id="A0A9P5S4C0"/>
<organism evidence="1 2">
    <name type="scientific">Linnemannia schmuckeri</name>
    <dbReference type="NCBI Taxonomy" id="64567"/>
    <lineage>
        <taxon>Eukaryota</taxon>
        <taxon>Fungi</taxon>
        <taxon>Fungi incertae sedis</taxon>
        <taxon>Mucoromycota</taxon>
        <taxon>Mortierellomycotina</taxon>
        <taxon>Mortierellomycetes</taxon>
        <taxon>Mortierellales</taxon>
        <taxon>Mortierellaceae</taxon>
        <taxon>Linnemannia</taxon>
    </lineage>
</organism>
<dbReference type="SUPFAM" id="SSF52047">
    <property type="entry name" value="RNI-like"/>
    <property type="match status" value="1"/>
</dbReference>
<sequence>MVAFPYLYKDPLRLIGWLAPNKTTRHRRVRALLRTLLLDGNNSNGAAAQHRPPLHRALVLELDADTLDSSNTTASDHTTSLSNIDDATVLANTDTALLAIAPIPPQRNFLRHIRHIYLTGSSFMRRSINWHSSWDERDYSADQLQYIHSPEFWSIYPLSTMETYCYKHTYPKKAAPLFYPILVDREAIWALATPIFEQLESLTIPLSDIRRYVEVVDRLGNLGRIHIFVDLVFECYSCGYGHYGSREKPCKVEAIKDVEQLVKSHVQRFPGGRLKDVTSSQPRPEYVEGQSVPADFNSAHIFRILPPPSKPILISQINWARIAFHHQTTDLSRVRAVHHFPQGANQQELLQQCRSLKKLSVPFLLVGSFDWAVQEKRDLESTLGRGIVIGRTLAPDIATTTNISNSNSNSNYNNNSRIHHDQEVESSSLPPLPAYRTHGLVPLESVTLQACTLPCNDLDAIAYAFSQTLKDLRIETLLGSNQVSMIYLGQGWVELPVLDRLELYAPRNRLVLDSVLFLKCPSLRLADIFDQTSSYSCTEIIPCLPANLPEITSLYLRGWPALTFHPASFESMKNLMFLKLTMKRTEYCFIPPIEELRRSYGLECDSDGKEDRNDDADGVVDGSDEFREATPRIIRPQWTWDWDLPHLSELQLTSEFAYLFEFRMLHGCPSLEILRLHMRTEHGHHTRVITESDLFVSGADGLQERIVAPSLRKLYMNGHWVIEDPMVVLPQFLGLMFPKLYRLVARGWCGVGVSAFVKAIRTTAAHVWLMKTDLKDPSKEEGDELGLYRRSKEFRKDHRALKTRLFCLDKEYILRKQ</sequence>
<proteinExistence type="predicted"/>
<reference evidence="1" key="1">
    <citation type="journal article" date="2020" name="Fungal Divers.">
        <title>Resolving the Mortierellaceae phylogeny through synthesis of multi-gene phylogenetics and phylogenomics.</title>
        <authorList>
            <person name="Vandepol N."/>
            <person name="Liber J."/>
            <person name="Desiro A."/>
            <person name="Na H."/>
            <person name="Kennedy M."/>
            <person name="Barry K."/>
            <person name="Grigoriev I.V."/>
            <person name="Miller A.N."/>
            <person name="O'Donnell K."/>
            <person name="Stajich J.E."/>
            <person name="Bonito G."/>
        </authorList>
    </citation>
    <scope>NUCLEOTIDE SEQUENCE</scope>
    <source>
        <strain evidence="1">NRRL 6426</strain>
    </source>
</reference>
<protein>
    <submittedName>
        <fullName evidence="1">Uncharacterized protein</fullName>
    </submittedName>
</protein>
<dbReference type="EMBL" id="JAAAUQ010000110">
    <property type="protein sequence ID" value="KAF9154557.1"/>
    <property type="molecule type" value="Genomic_DNA"/>
</dbReference>
<dbReference type="Proteomes" id="UP000748756">
    <property type="component" value="Unassembled WGS sequence"/>
</dbReference>
<dbReference type="Gene3D" id="3.80.10.10">
    <property type="entry name" value="Ribonuclease Inhibitor"/>
    <property type="match status" value="1"/>
</dbReference>
<comment type="caution">
    <text evidence="1">The sequence shown here is derived from an EMBL/GenBank/DDBJ whole genome shotgun (WGS) entry which is preliminary data.</text>
</comment>
<gene>
    <name evidence="1" type="ORF">BG015_000633</name>
</gene>
<accession>A0A9P5S4C0</accession>
<dbReference type="OrthoDB" id="2403435at2759"/>
<evidence type="ECO:0000313" key="1">
    <source>
        <dbReference type="EMBL" id="KAF9154557.1"/>
    </source>
</evidence>
<keyword evidence="2" id="KW-1185">Reference proteome</keyword>
<name>A0A9P5S4C0_9FUNG</name>
<evidence type="ECO:0000313" key="2">
    <source>
        <dbReference type="Proteomes" id="UP000748756"/>
    </source>
</evidence>
<dbReference type="InterPro" id="IPR032675">
    <property type="entry name" value="LRR_dom_sf"/>
</dbReference>